<dbReference type="GeneID" id="20214797"/>
<dbReference type="EMBL" id="KB095905">
    <property type="protein sequence ID" value="ESO10002.1"/>
    <property type="molecule type" value="Genomic_DNA"/>
</dbReference>
<dbReference type="EC" id="2.3.2.15" evidence="1"/>
<evidence type="ECO:0000256" key="2">
    <source>
        <dbReference type="ARBA" id="ARBA00022539"/>
    </source>
</evidence>
<dbReference type="PROSITE" id="PS51443">
    <property type="entry name" value="PCS"/>
    <property type="match status" value="1"/>
</dbReference>
<dbReference type="PANTHER" id="PTHR33447:SF2">
    <property type="entry name" value="GLUTATHIONE GAMMA-GLUTAMYLCYSTEINYLTRANSFERASE"/>
    <property type="match status" value="1"/>
</dbReference>
<evidence type="ECO:0000313" key="8">
    <source>
        <dbReference type="Proteomes" id="UP000015101"/>
    </source>
</evidence>
<dbReference type="OrthoDB" id="448954at2759"/>
<dbReference type="CTD" id="20214797"/>
<accession>T1G149</accession>
<evidence type="ECO:0000256" key="1">
    <source>
        <dbReference type="ARBA" id="ARBA00012468"/>
    </source>
</evidence>
<organism evidence="7 8">
    <name type="scientific">Helobdella robusta</name>
    <name type="common">Californian leech</name>
    <dbReference type="NCBI Taxonomy" id="6412"/>
    <lineage>
        <taxon>Eukaryota</taxon>
        <taxon>Metazoa</taxon>
        <taxon>Spiralia</taxon>
        <taxon>Lophotrochozoa</taxon>
        <taxon>Annelida</taxon>
        <taxon>Clitellata</taxon>
        <taxon>Hirudinea</taxon>
        <taxon>Rhynchobdellida</taxon>
        <taxon>Glossiphoniidae</taxon>
        <taxon>Helobdella</taxon>
    </lineage>
</organism>
<gene>
    <name evidence="7" type="primary">20214797</name>
    <name evidence="6" type="ORF">HELRODRAFT_72755</name>
</gene>
<reference evidence="7" key="3">
    <citation type="submission" date="2015-06" db="UniProtKB">
        <authorList>
            <consortium name="EnsemblMetazoa"/>
        </authorList>
    </citation>
    <scope>IDENTIFICATION</scope>
</reference>
<dbReference type="GO" id="GO:0098849">
    <property type="term" value="P:cellular detoxification of cadmium ion"/>
    <property type="evidence" value="ECO:0000318"/>
    <property type="project" value="GO_Central"/>
</dbReference>
<dbReference type="EMBL" id="AMQM01002853">
    <property type="status" value="NOT_ANNOTATED_CDS"/>
    <property type="molecule type" value="Genomic_DNA"/>
</dbReference>
<dbReference type="GO" id="GO:0016756">
    <property type="term" value="F:glutathione gamma-glutamylcysteinyltransferase activity"/>
    <property type="evidence" value="ECO:0000318"/>
    <property type="project" value="GO_Central"/>
</dbReference>
<proteinExistence type="predicted"/>
<dbReference type="AlphaFoldDB" id="T1G149"/>
<keyword evidence="8" id="KW-1185">Reference proteome</keyword>
<dbReference type="GO" id="GO:0010273">
    <property type="term" value="P:detoxification of copper ion"/>
    <property type="evidence" value="ECO:0000318"/>
    <property type="project" value="GO_Central"/>
</dbReference>
<evidence type="ECO:0000259" key="5">
    <source>
        <dbReference type="PROSITE" id="PS51443"/>
    </source>
</evidence>
<dbReference type="eggNOG" id="KOG0632">
    <property type="taxonomic scope" value="Eukaryota"/>
</dbReference>
<dbReference type="Gene3D" id="3.90.70.30">
    <property type="entry name" value="Phytochelatin synthase, N-terminal domain"/>
    <property type="match status" value="1"/>
</dbReference>
<evidence type="ECO:0000313" key="6">
    <source>
        <dbReference type="EMBL" id="ESO10002.1"/>
    </source>
</evidence>
<dbReference type="RefSeq" id="XP_009011816.1">
    <property type="nucleotide sequence ID" value="XM_009013568.1"/>
</dbReference>
<dbReference type="InterPro" id="IPR038765">
    <property type="entry name" value="Papain-like_cys_pep_sf"/>
</dbReference>
<protein>
    <recommendedName>
        <fullName evidence="1">glutathione gamma-glutamylcysteinyltransferase</fullName>
        <ecNumber evidence="1">2.3.2.15</ecNumber>
    </recommendedName>
</protein>
<dbReference type="Pfam" id="PF05023">
    <property type="entry name" value="Phytochelatin"/>
    <property type="match status" value="1"/>
</dbReference>
<feature type="domain" description="Peptidase C83" evidence="5">
    <location>
        <begin position="76"/>
        <end position="296"/>
    </location>
</feature>
<dbReference type="InterPro" id="IPR007719">
    <property type="entry name" value="PCS_N"/>
</dbReference>
<evidence type="ECO:0000313" key="7">
    <source>
        <dbReference type="EnsemblMetazoa" id="HelroP72755"/>
    </source>
</evidence>
<dbReference type="GO" id="GO:0046938">
    <property type="term" value="P:phytochelatin biosynthetic process"/>
    <property type="evidence" value="ECO:0000318"/>
    <property type="project" value="GO_Central"/>
</dbReference>
<sequence length="415" mass="47220">MADSCWNYCGLEYFPSLITRSSSDICCNFQYNNNNISNQVVEISTSFNSNYSSSDCTCVHYDKTATSLDHNVNPAEQPVNFYKRELPKCCISFCSDDGKKIFQEAVVGPFMNCYFSLASQFRTQDEPAYCGLSTLVMVLNALEVDPNRVWKGPWRWYHENMLDCCVPLAIIEKKGITMDQFSCLAACNMLKTKVTRVDGNSSEETFRKLVKSVTQKTNCILVTSYSRVTLQQTGDGHFSPIGGYNVERDMVLIMDTARFKYPPHWVSLSLLFKAMQRLDPSCDLPRGYILLSRNELNPGLLFRLSSYFSPIGLDSRLRYFFKSWDNVLSIDLTNVDCVGIDAAEMAVVQIIRLLGQLENGIHLMTAQINAKYAEKVLLFIVQLLVFELTEFKNCFVFLGGHENLHDKRASVNFKF</sequence>
<keyword evidence="4" id="KW-0479">Metal-binding</keyword>
<dbReference type="Proteomes" id="UP000015101">
    <property type="component" value="Unassembled WGS sequence"/>
</dbReference>
<dbReference type="InterPro" id="IPR038156">
    <property type="entry name" value="PCS_N_sf"/>
</dbReference>
<dbReference type="HOGENOM" id="CLU_662731_0_0_1"/>
<dbReference type="FunFam" id="3.90.70.30:FF:000001">
    <property type="entry name" value="Glutathione gamma-glutamylcysteinyltransferase 1"/>
    <property type="match status" value="1"/>
</dbReference>
<evidence type="ECO:0000256" key="3">
    <source>
        <dbReference type="ARBA" id="ARBA00022679"/>
    </source>
</evidence>
<evidence type="ECO:0000256" key="4">
    <source>
        <dbReference type="ARBA" id="ARBA00022723"/>
    </source>
</evidence>
<dbReference type="InParanoid" id="T1G149"/>
<dbReference type="SUPFAM" id="SSF54001">
    <property type="entry name" value="Cysteine proteinases"/>
    <property type="match status" value="1"/>
</dbReference>
<dbReference type="InterPro" id="IPR040409">
    <property type="entry name" value="PCS-like"/>
</dbReference>
<dbReference type="PANTHER" id="PTHR33447">
    <property type="entry name" value="GLUTATHIONE GAMMA-GLUTAMYLCYSTEINYLTRANSFERASE"/>
    <property type="match status" value="1"/>
</dbReference>
<keyword evidence="3" id="KW-0808">Transferase</keyword>
<dbReference type="GO" id="GO:0046872">
    <property type="term" value="F:metal ion binding"/>
    <property type="evidence" value="ECO:0007669"/>
    <property type="project" value="UniProtKB-KW"/>
</dbReference>
<dbReference type="KEGG" id="hro:HELRODRAFT_72755"/>
<name>T1G149_HELRO</name>
<dbReference type="EnsemblMetazoa" id="HelroT72755">
    <property type="protein sequence ID" value="HelroP72755"/>
    <property type="gene ID" value="HelroG72755"/>
</dbReference>
<reference evidence="8" key="1">
    <citation type="submission" date="2012-12" db="EMBL/GenBank/DDBJ databases">
        <authorList>
            <person name="Hellsten U."/>
            <person name="Grimwood J."/>
            <person name="Chapman J.A."/>
            <person name="Shapiro H."/>
            <person name="Aerts A."/>
            <person name="Otillar R.P."/>
            <person name="Terry A.Y."/>
            <person name="Boore J.L."/>
            <person name="Simakov O."/>
            <person name="Marletaz F."/>
            <person name="Cho S.-J."/>
            <person name="Edsinger-Gonzales E."/>
            <person name="Havlak P."/>
            <person name="Kuo D.-H."/>
            <person name="Larsson T."/>
            <person name="Lv J."/>
            <person name="Arendt D."/>
            <person name="Savage R."/>
            <person name="Osoegawa K."/>
            <person name="de Jong P."/>
            <person name="Lindberg D.R."/>
            <person name="Seaver E.C."/>
            <person name="Weisblat D.A."/>
            <person name="Putnam N.H."/>
            <person name="Grigoriev I.V."/>
            <person name="Rokhsar D.S."/>
        </authorList>
    </citation>
    <scope>NUCLEOTIDE SEQUENCE</scope>
</reference>
<reference evidence="6 8" key="2">
    <citation type="journal article" date="2013" name="Nature">
        <title>Insights into bilaterian evolution from three spiralian genomes.</title>
        <authorList>
            <person name="Simakov O."/>
            <person name="Marletaz F."/>
            <person name="Cho S.J."/>
            <person name="Edsinger-Gonzales E."/>
            <person name="Havlak P."/>
            <person name="Hellsten U."/>
            <person name="Kuo D.H."/>
            <person name="Larsson T."/>
            <person name="Lv J."/>
            <person name="Arendt D."/>
            <person name="Savage R."/>
            <person name="Osoegawa K."/>
            <person name="de Jong P."/>
            <person name="Grimwood J."/>
            <person name="Chapman J.A."/>
            <person name="Shapiro H."/>
            <person name="Aerts A."/>
            <person name="Otillar R.P."/>
            <person name="Terry A.Y."/>
            <person name="Boore J.L."/>
            <person name="Grigoriev I.V."/>
            <person name="Lindberg D.R."/>
            <person name="Seaver E.C."/>
            <person name="Weisblat D.A."/>
            <person name="Putnam N.H."/>
            <person name="Rokhsar D.S."/>
        </authorList>
    </citation>
    <scope>NUCLEOTIDE SEQUENCE</scope>
</reference>
<keyword evidence="2" id="KW-0104">Cadmium</keyword>